<accession>A0AAE0YUR9</accession>
<protein>
    <submittedName>
        <fullName evidence="1">Uncharacterized protein</fullName>
    </submittedName>
</protein>
<sequence>MFLHFLYKEHRFLASYLIQYATHICQDTMLLLVMLSILALTIAGEGPPPLNKRPWNGQEYEFGQRFSPEPCMRYSEITTFFKDTLKLQFAGRVWGCDMDSLGCNPLSEKKNLLDREGVDKLKEVKVSGRQLDRPGTCAALGARLVLIEN</sequence>
<gene>
    <name evidence="1" type="ORF">RRG08_000207</name>
</gene>
<comment type="caution">
    <text evidence="1">The sequence shown here is derived from an EMBL/GenBank/DDBJ whole genome shotgun (WGS) entry which is preliminary data.</text>
</comment>
<evidence type="ECO:0000313" key="2">
    <source>
        <dbReference type="Proteomes" id="UP001283361"/>
    </source>
</evidence>
<dbReference type="Proteomes" id="UP001283361">
    <property type="component" value="Unassembled WGS sequence"/>
</dbReference>
<reference evidence="1" key="1">
    <citation type="journal article" date="2023" name="G3 (Bethesda)">
        <title>A reference genome for the long-term kleptoplast-retaining sea slug Elysia crispata morphotype clarki.</title>
        <authorList>
            <person name="Eastman K.E."/>
            <person name="Pendleton A.L."/>
            <person name="Shaikh M.A."/>
            <person name="Suttiyut T."/>
            <person name="Ogas R."/>
            <person name="Tomko P."/>
            <person name="Gavelis G."/>
            <person name="Widhalm J.R."/>
            <person name="Wisecaver J.H."/>
        </authorList>
    </citation>
    <scope>NUCLEOTIDE SEQUENCE</scope>
    <source>
        <strain evidence="1">ECLA1</strain>
    </source>
</reference>
<dbReference type="AlphaFoldDB" id="A0AAE0YUR9"/>
<organism evidence="1 2">
    <name type="scientific">Elysia crispata</name>
    <name type="common">lettuce slug</name>
    <dbReference type="NCBI Taxonomy" id="231223"/>
    <lineage>
        <taxon>Eukaryota</taxon>
        <taxon>Metazoa</taxon>
        <taxon>Spiralia</taxon>
        <taxon>Lophotrochozoa</taxon>
        <taxon>Mollusca</taxon>
        <taxon>Gastropoda</taxon>
        <taxon>Heterobranchia</taxon>
        <taxon>Euthyneura</taxon>
        <taxon>Panpulmonata</taxon>
        <taxon>Sacoglossa</taxon>
        <taxon>Placobranchoidea</taxon>
        <taxon>Plakobranchidae</taxon>
        <taxon>Elysia</taxon>
    </lineage>
</organism>
<proteinExistence type="predicted"/>
<name>A0AAE0YUR9_9GAST</name>
<dbReference type="EMBL" id="JAWDGP010005352">
    <property type="protein sequence ID" value="KAK3757699.1"/>
    <property type="molecule type" value="Genomic_DNA"/>
</dbReference>
<evidence type="ECO:0000313" key="1">
    <source>
        <dbReference type="EMBL" id="KAK3757699.1"/>
    </source>
</evidence>
<keyword evidence="2" id="KW-1185">Reference proteome</keyword>